<evidence type="ECO:0000256" key="1">
    <source>
        <dbReference type="SAM" id="MobiDB-lite"/>
    </source>
</evidence>
<reference evidence="3 4" key="1">
    <citation type="submission" date="2017-06" db="EMBL/GenBank/DDBJ databases">
        <title>Comparative genomic analysis of Ambrosia Fusariam Clade fungi.</title>
        <authorList>
            <person name="Stajich J.E."/>
            <person name="Carrillo J."/>
            <person name="Kijimoto T."/>
            <person name="Eskalen A."/>
            <person name="O'Donnell K."/>
            <person name="Kasson M."/>
        </authorList>
    </citation>
    <scope>NUCLEOTIDE SEQUENCE [LARGE SCALE GENOMIC DNA]</scope>
    <source>
        <strain evidence="3 4">UCR1854</strain>
    </source>
</reference>
<evidence type="ECO:0000313" key="3">
    <source>
        <dbReference type="EMBL" id="RTE70920.1"/>
    </source>
</evidence>
<protein>
    <recommendedName>
        <fullName evidence="2">DUF7924 domain-containing protein</fullName>
    </recommendedName>
</protein>
<comment type="caution">
    <text evidence="3">The sequence shown here is derived from an EMBL/GenBank/DDBJ whole genome shotgun (WGS) entry which is preliminary data.</text>
</comment>
<dbReference type="AlphaFoldDB" id="A0A430L5G4"/>
<dbReference type="EMBL" id="MIKF01000414">
    <property type="protein sequence ID" value="RTE70920.1"/>
    <property type="molecule type" value="Genomic_DNA"/>
</dbReference>
<dbReference type="PANTHER" id="PTHR42470:SF1">
    <property type="entry name" value="VAST DOMAIN-CONTAINING PROTEIN"/>
    <property type="match status" value="1"/>
</dbReference>
<gene>
    <name evidence="3" type="ORF">BHE90_014679</name>
</gene>
<sequence length="571" mass="63402">MNNRVSKAQPRRSRLRLSKCLQEQLLNAVAIPPPVVAGLPQDAPVRLTKRQLDEIDQSPAKKARLTNAQQPEAKGEGVQPADKTPVLQHPKPNPPCASFLEKFVDPFQPGPRANSEHSFVLEWLESVGSDRDTRCRSDSHLQPANDSSIPRGLARSAPAMGYNRDTDGFTVPPTPAASYPGSVRTDTGSGLSSSRSSTLVEDAVYRSVNLRGNHIHLRSQYDEFPGHIADLIAIARRARESPEPSLEELRRDTTLESLELGVAEPEVEDYFRENILPSKSGGGMKRSDRQPMLKHSIPKNPTSKFRVSNPVPDMLYGYSRPGAFTASQQIQLGSMGKQVQANNLDLIYPFFVLEFKGDGPAGTGSMWVATNQCLGGSATCVNMADRLNRQLRECEDMTVQEVNTATFSVATNGVEARLFISWKHDDLDFYMQKVNSFLLQQPEQYLEFRRHIRNIIDWGKNKRLKEIGDSLDILLEESRKRTSAAAKSRMPLSTESASSSSSSSSRKTHKTSSTRQKSGRSNSTQGQSSGAEEYWEWDETIGRWFHRNADGTLSWAEEGGQRRGTMLTGQA</sequence>
<feature type="compositionally biased region" description="Low complexity" evidence="1">
    <location>
        <begin position="493"/>
        <end position="505"/>
    </location>
</feature>
<feature type="region of interest" description="Disordered" evidence="1">
    <location>
        <begin position="53"/>
        <end position="93"/>
    </location>
</feature>
<evidence type="ECO:0000259" key="2">
    <source>
        <dbReference type="Pfam" id="PF25545"/>
    </source>
</evidence>
<feature type="region of interest" description="Disordered" evidence="1">
    <location>
        <begin position="131"/>
        <end position="195"/>
    </location>
</feature>
<proteinExistence type="predicted"/>
<accession>A0A430L5G4</accession>
<organism evidence="3 4">
    <name type="scientific">Fusarium euwallaceae</name>
    <dbReference type="NCBI Taxonomy" id="1147111"/>
    <lineage>
        <taxon>Eukaryota</taxon>
        <taxon>Fungi</taxon>
        <taxon>Dikarya</taxon>
        <taxon>Ascomycota</taxon>
        <taxon>Pezizomycotina</taxon>
        <taxon>Sordariomycetes</taxon>
        <taxon>Hypocreomycetidae</taxon>
        <taxon>Hypocreales</taxon>
        <taxon>Nectriaceae</taxon>
        <taxon>Fusarium</taxon>
        <taxon>Fusarium solani species complex</taxon>
    </lineage>
</organism>
<dbReference type="PANTHER" id="PTHR42470">
    <property type="entry name" value="VAST DOMAIN-CONTAINING PROTEIN"/>
    <property type="match status" value="1"/>
</dbReference>
<dbReference type="Pfam" id="PF25545">
    <property type="entry name" value="DUF7924"/>
    <property type="match status" value="1"/>
</dbReference>
<name>A0A430L5G4_9HYPO</name>
<keyword evidence="4" id="KW-1185">Reference proteome</keyword>
<dbReference type="InterPro" id="IPR057684">
    <property type="entry name" value="DUF7924"/>
</dbReference>
<dbReference type="Proteomes" id="UP000287124">
    <property type="component" value="Unassembled WGS sequence"/>
</dbReference>
<feature type="domain" description="DUF7924" evidence="2">
    <location>
        <begin position="264"/>
        <end position="469"/>
    </location>
</feature>
<feature type="region of interest" description="Disordered" evidence="1">
    <location>
        <begin position="484"/>
        <end position="533"/>
    </location>
</feature>
<evidence type="ECO:0000313" key="4">
    <source>
        <dbReference type="Proteomes" id="UP000287124"/>
    </source>
</evidence>
<feature type="compositionally biased region" description="Polar residues" evidence="1">
    <location>
        <begin position="519"/>
        <end position="530"/>
    </location>
</feature>
<feature type="region of interest" description="Disordered" evidence="1">
    <location>
        <begin position="552"/>
        <end position="571"/>
    </location>
</feature>